<dbReference type="EMBL" id="LGLV01000021">
    <property type="protein sequence ID" value="OBZ92238.1"/>
    <property type="molecule type" value="Genomic_DNA"/>
</dbReference>
<dbReference type="STRING" id="1612624.ADU59_27445"/>
<dbReference type="RefSeq" id="WP_068958668.1">
    <property type="nucleotide sequence ID" value="NZ_LGLV01000021.1"/>
</dbReference>
<proteinExistence type="predicted"/>
<dbReference type="Proteomes" id="UP000093111">
    <property type="component" value="Unassembled WGS sequence"/>
</dbReference>
<sequence length="423" mass="48022">MLKGNKIINLNNDVEISAVNAIMVDETEKKRKLLVLSDLDSRVKWGASLAAFFQSSCEITIMFEEIPPSIRQRYILPNYVVRQYRDLDPILTSSLLFDYDYIILALGGNPAIQAMSAIAERQHEFPTRPLIIAGFNGLMEPGDSHGLLCRQGADVICVNSKRDMAFFRKLSEEFHLDDAPLVLAGYLRNNDQPRPLPQNKPPQNILFVEQVGRPVNLRQKALLMKQLAAYARAHPTRQVVIKLRSAEGVRHTNSGKEKYSFRKLWKKTIAPHPSNVVFSKEGTEDLLPKMDLCISISSTVLFEALAMGKKVAVIRDFGIGTHIGNTSFIGSGLFVSLHDLKNDELPEVADLWFQENASFSESFVEDITARLASLDEQRAHGTLKPIRMFYDRIGFPSFYLKKAPDSRFRKWMSRLTQIRLHFR</sequence>
<dbReference type="OrthoDB" id="8441777at2"/>
<dbReference type="AlphaFoldDB" id="A0A1C7NTC0"/>
<reference evidence="1 2" key="1">
    <citation type="journal article" date="2016" name="Syst. Appl. Microbiol.">
        <title>Pararhizobium polonicum sp. nov. isolated from tumors on stone fruit rootstocks.</title>
        <authorList>
            <person name="Pulawska J."/>
            <person name="Kuzmanovic N."/>
            <person name="Willems A."/>
            <person name="Pothier J.F."/>
        </authorList>
    </citation>
    <scope>NUCLEOTIDE SEQUENCE [LARGE SCALE GENOMIC DNA]</scope>
    <source>
        <strain evidence="1 2">F5.1</strain>
    </source>
</reference>
<dbReference type="InterPro" id="IPR046561">
    <property type="entry name" value="DUF6716"/>
</dbReference>
<protein>
    <submittedName>
        <fullName evidence="1">Uncharacterized protein</fullName>
    </submittedName>
</protein>
<evidence type="ECO:0000313" key="2">
    <source>
        <dbReference type="Proteomes" id="UP000093111"/>
    </source>
</evidence>
<name>A0A1C7NTC0_9HYPH</name>
<evidence type="ECO:0000313" key="1">
    <source>
        <dbReference type="EMBL" id="OBZ92238.1"/>
    </source>
</evidence>
<gene>
    <name evidence="1" type="ORF">ADU59_27445</name>
</gene>
<accession>A0A1C7NTC0</accession>
<organism evidence="1 2">
    <name type="scientific">Pararhizobium polonicum</name>
    <dbReference type="NCBI Taxonomy" id="1612624"/>
    <lineage>
        <taxon>Bacteria</taxon>
        <taxon>Pseudomonadati</taxon>
        <taxon>Pseudomonadota</taxon>
        <taxon>Alphaproteobacteria</taxon>
        <taxon>Hyphomicrobiales</taxon>
        <taxon>Rhizobiaceae</taxon>
        <taxon>Rhizobium/Agrobacterium group</taxon>
        <taxon>Pararhizobium</taxon>
    </lineage>
</organism>
<dbReference type="SUPFAM" id="SSF53756">
    <property type="entry name" value="UDP-Glycosyltransferase/glycogen phosphorylase"/>
    <property type="match status" value="1"/>
</dbReference>
<dbReference type="Pfam" id="PF20471">
    <property type="entry name" value="DUF6716"/>
    <property type="match status" value="1"/>
</dbReference>
<comment type="caution">
    <text evidence="1">The sequence shown here is derived from an EMBL/GenBank/DDBJ whole genome shotgun (WGS) entry which is preliminary data.</text>
</comment>
<keyword evidence="2" id="KW-1185">Reference proteome</keyword>